<gene>
    <name evidence="2" type="ORF">L5515_015685</name>
</gene>
<evidence type="ECO:0000313" key="2">
    <source>
        <dbReference type="EMBL" id="UMM20398.1"/>
    </source>
</evidence>
<dbReference type="AlphaFoldDB" id="A0AAE9EFA9"/>
<feature type="region of interest" description="Disordered" evidence="1">
    <location>
        <begin position="20"/>
        <end position="46"/>
    </location>
</feature>
<evidence type="ECO:0000313" key="3">
    <source>
        <dbReference type="Proteomes" id="UP000829354"/>
    </source>
</evidence>
<sequence length="276" mass="31712">MGHKFPFFIDFPRNAFFDQEPSSGHAQRQCLQPPSSPFSPLCGGDARQERAKKGSTAVAKSHDLSKGYPVFKIETADGRLLEGSDAELWEYRAVIDDYRLQQNPLNQKSRRLLKKGSSMSPLWNSWISENEVKNAKDVFKKRHALSNKRSKTANHPTPPSSPVAHYIIEMDGALTETGKMCRFHFWEKRRRTSEDYTESLTAKLKMHQIRRHNVPAMGSWRTVETTTYSKSEKAHLLERRRKIHNCVQGDVRAANKPHSYILRDYACGCLLVFHIL</sequence>
<feature type="compositionally biased region" description="Polar residues" evidence="1">
    <location>
        <begin position="20"/>
        <end position="33"/>
    </location>
</feature>
<evidence type="ECO:0000256" key="1">
    <source>
        <dbReference type="SAM" id="MobiDB-lite"/>
    </source>
</evidence>
<proteinExistence type="predicted"/>
<protein>
    <submittedName>
        <fullName evidence="2">Uncharacterized protein</fullName>
    </submittedName>
</protein>
<reference evidence="2 3" key="1">
    <citation type="submission" date="2022-04" db="EMBL/GenBank/DDBJ databases">
        <title>Chromosome-level reference genomes for two strains of Caenorhabditis briggsae: an improved platform for comparative genomics.</title>
        <authorList>
            <person name="Stevens L."/>
            <person name="Andersen E."/>
        </authorList>
    </citation>
    <scope>NUCLEOTIDE SEQUENCE [LARGE SCALE GENOMIC DNA]</scope>
    <source>
        <strain evidence="2">VX34</strain>
        <tissue evidence="2">Whole-organism</tissue>
    </source>
</reference>
<keyword evidence="3" id="KW-1185">Reference proteome</keyword>
<dbReference type="EMBL" id="CP092621">
    <property type="protein sequence ID" value="UMM20398.1"/>
    <property type="molecule type" value="Genomic_DNA"/>
</dbReference>
<name>A0AAE9EFA9_CAEBR</name>
<accession>A0AAE9EFA9</accession>
<dbReference type="Proteomes" id="UP000829354">
    <property type="component" value="Chromosome II"/>
</dbReference>
<organism evidence="2 3">
    <name type="scientific">Caenorhabditis briggsae</name>
    <dbReference type="NCBI Taxonomy" id="6238"/>
    <lineage>
        <taxon>Eukaryota</taxon>
        <taxon>Metazoa</taxon>
        <taxon>Ecdysozoa</taxon>
        <taxon>Nematoda</taxon>
        <taxon>Chromadorea</taxon>
        <taxon>Rhabditida</taxon>
        <taxon>Rhabditina</taxon>
        <taxon>Rhabditomorpha</taxon>
        <taxon>Rhabditoidea</taxon>
        <taxon>Rhabditidae</taxon>
        <taxon>Peloderinae</taxon>
        <taxon>Caenorhabditis</taxon>
    </lineage>
</organism>